<evidence type="ECO:0000313" key="1">
    <source>
        <dbReference type="EMBL" id="GAA3708797.1"/>
    </source>
</evidence>
<sequence>MIAVPETFRQMPRWWHDRAGREWLDQLPTLVTELCRRWNLQVDGDPLHGSNVLVVPVRHDREVAVVRLSPPGDDVTEEAAALRWWAGRGTVRLFDLDVGSRAMLLERLSTSRSLQSEPLSDAVPAIAGLVRELAVPARPDTTSTAAVAAGQVATAEEHWRGLAGPTPRAQLDTAIQLADRLAHGQPDDLAVNGDLHCEQVLAADRAPWLVVDPVLLRGDPEYDFGRVLWSRLDELPTDAEVVALFDVFVQTARVPVERARSWVVVRSMAYLLWGLPRGLTWDPPKCRRLLDIFC</sequence>
<comment type="caution">
    <text evidence="1">The sequence shown here is derived from an EMBL/GenBank/DDBJ whole genome shotgun (WGS) entry which is preliminary data.</text>
</comment>
<dbReference type="SUPFAM" id="SSF56112">
    <property type="entry name" value="Protein kinase-like (PK-like)"/>
    <property type="match status" value="1"/>
</dbReference>
<accession>A0ABP7DQC3</accession>
<proteinExistence type="predicted"/>
<name>A0ABP7DQC3_9ACTN</name>
<dbReference type="EMBL" id="BAAAYX010000013">
    <property type="protein sequence ID" value="GAA3708797.1"/>
    <property type="molecule type" value="Genomic_DNA"/>
</dbReference>
<dbReference type="RefSeq" id="WP_344813068.1">
    <property type="nucleotide sequence ID" value="NZ_BAAAYX010000013.1"/>
</dbReference>
<reference evidence="2" key="1">
    <citation type="journal article" date="2019" name="Int. J. Syst. Evol. Microbiol.">
        <title>The Global Catalogue of Microorganisms (GCM) 10K type strain sequencing project: providing services to taxonomists for standard genome sequencing and annotation.</title>
        <authorList>
            <consortium name="The Broad Institute Genomics Platform"/>
            <consortium name="The Broad Institute Genome Sequencing Center for Infectious Disease"/>
            <person name="Wu L."/>
            <person name="Ma J."/>
        </authorList>
    </citation>
    <scope>NUCLEOTIDE SEQUENCE [LARGE SCALE GENOMIC DNA]</scope>
    <source>
        <strain evidence="2">JCM 16548</strain>
    </source>
</reference>
<keyword evidence="2" id="KW-1185">Reference proteome</keyword>
<evidence type="ECO:0000313" key="2">
    <source>
        <dbReference type="Proteomes" id="UP001500051"/>
    </source>
</evidence>
<protein>
    <submittedName>
        <fullName evidence="1">Streptomycin 6-kinase</fullName>
    </submittedName>
</protein>
<dbReference type="Pfam" id="PF04655">
    <property type="entry name" value="APH_6_hur"/>
    <property type="match status" value="1"/>
</dbReference>
<dbReference type="InterPro" id="IPR006748">
    <property type="entry name" value="NH2Glyco/OHUrea_AB-resist_kin"/>
</dbReference>
<dbReference type="Proteomes" id="UP001500051">
    <property type="component" value="Unassembled WGS sequence"/>
</dbReference>
<organism evidence="1 2">
    <name type="scientific">Microlunatus aurantiacus</name>
    <dbReference type="NCBI Taxonomy" id="446786"/>
    <lineage>
        <taxon>Bacteria</taxon>
        <taxon>Bacillati</taxon>
        <taxon>Actinomycetota</taxon>
        <taxon>Actinomycetes</taxon>
        <taxon>Propionibacteriales</taxon>
        <taxon>Propionibacteriaceae</taxon>
        <taxon>Microlunatus</taxon>
    </lineage>
</organism>
<dbReference type="InterPro" id="IPR011009">
    <property type="entry name" value="Kinase-like_dom_sf"/>
</dbReference>
<gene>
    <name evidence="1" type="ORF">GCM10022204_28670</name>
</gene>